<gene>
    <name evidence="2" type="ORF">SAMN04487998_1531</name>
</gene>
<feature type="compositionally biased region" description="Basic and acidic residues" evidence="1">
    <location>
        <begin position="1"/>
        <end position="27"/>
    </location>
</feature>
<dbReference type="RefSeq" id="WP_092770065.1">
    <property type="nucleotide sequence ID" value="NZ_FOHS01000002.1"/>
</dbReference>
<name>A0A1I0DRK1_9BACT</name>
<feature type="region of interest" description="Disordered" evidence="1">
    <location>
        <begin position="1"/>
        <end position="66"/>
    </location>
</feature>
<dbReference type="EMBL" id="FOHS01000002">
    <property type="protein sequence ID" value="SET35211.1"/>
    <property type="molecule type" value="Genomic_DNA"/>
</dbReference>
<sequence>MSKRELIEPNEGDKRYIRRDEDGKIKTSVDLNRSLSQDDRHNSKYTSQPGHGDEGDGHTGNRQPAE</sequence>
<organism evidence="2 3">
    <name type="scientific">Hymenobacter actinosclerus</name>
    <dbReference type="NCBI Taxonomy" id="82805"/>
    <lineage>
        <taxon>Bacteria</taxon>
        <taxon>Pseudomonadati</taxon>
        <taxon>Bacteroidota</taxon>
        <taxon>Cytophagia</taxon>
        <taxon>Cytophagales</taxon>
        <taxon>Hymenobacteraceae</taxon>
        <taxon>Hymenobacter</taxon>
    </lineage>
</organism>
<feature type="compositionally biased region" description="Basic and acidic residues" evidence="1">
    <location>
        <begin position="51"/>
        <end position="66"/>
    </location>
</feature>
<evidence type="ECO:0000256" key="1">
    <source>
        <dbReference type="SAM" id="MobiDB-lite"/>
    </source>
</evidence>
<protein>
    <submittedName>
        <fullName evidence="2">Uncharacterized protein</fullName>
    </submittedName>
</protein>
<proteinExistence type="predicted"/>
<dbReference type="Proteomes" id="UP000198697">
    <property type="component" value="Unassembled WGS sequence"/>
</dbReference>
<evidence type="ECO:0000313" key="3">
    <source>
        <dbReference type="Proteomes" id="UP000198697"/>
    </source>
</evidence>
<keyword evidence="3" id="KW-1185">Reference proteome</keyword>
<accession>A0A1I0DRK1</accession>
<reference evidence="3" key="1">
    <citation type="submission" date="2016-10" db="EMBL/GenBank/DDBJ databases">
        <authorList>
            <person name="Varghese N."/>
            <person name="Submissions S."/>
        </authorList>
    </citation>
    <scope>NUCLEOTIDE SEQUENCE [LARGE SCALE GENOMIC DNA]</scope>
    <source>
        <strain evidence="3">DSM 15310</strain>
    </source>
</reference>
<evidence type="ECO:0000313" key="2">
    <source>
        <dbReference type="EMBL" id="SET35211.1"/>
    </source>
</evidence>
<dbReference type="AlphaFoldDB" id="A0A1I0DRK1"/>
<dbReference type="OrthoDB" id="886411at2"/>